<evidence type="ECO:0000313" key="2">
    <source>
        <dbReference type="EMBL" id="SFP30159.1"/>
    </source>
</evidence>
<accession>A0A1I5P7S4</accession>
<dbReference type="Proteomes" id="UP000199306">
    <property type="component" value="Unassembled WGS sequence"/>
</dbReference>
<dbReference type="STRING" id="1079859.SAMN04515674_102331"/>
<dbReference type="AlphaFoldDB" id="A0A1I5P7S4"/>
<sequence>MEPYIGEIRLFAGNFAPRDWAFCAGQLLPIAQNTALFSILGTTYGGDGKVTFGLPDLRGRGPVCQGTSTTGTIYDLGEASGVENVTLLSSEIPRHNHLIADKNAASDASTPIGNYPGEIAATVGGDAAVVSEYSTAPNGAILAPTAVSLAGSTLPHSNMQPYLAVNYIIALYGVYPSRN</sequence>
<organism evidence="2 3">
    <name type="scientific">Pseudarcicella hirudinis</name>
    <dbReference type="NCBI Taxonomy" id="1079859"/>
    <lineage>
        <taxon>Bacteria</taxon>
        <taxon>Pseudomonadati</taxon>
        <taxon>Bacteroidota</taxon>
        <taxon>Cytophagia</taxon>
        <taxon>Cytophagales</taxon>
        <taxon>Flectobacillaceae</taxon>
        <taxon>Pseudarcicella</taxon>
    </lineage>
</organism>
<dbReference type="RefSeq" id="WP_218159163.1">
    <property type="nucleotide sequence ID" value="NZ_FOXH01000002.1"/>
</dbReference>
<keyword evidence="3" id="KW-1185">Reference proteome</keyword>
<dbReference type="Pfam" id="PF07484">
    <property type="entry name" value="Collar"/>
    <property type="match status" value="1"/>
</dbReference>
<proteinExistence type="predicted"/>
<dbReference type="InterPro" id="IPR037053">
    <property type="entry name" value="Phage_tail_collar_dom_sf"/>
</dbReference>
<gene>
    <name evidence="2" type="ORF">SAMN04515674_102331</name>
</gene>
<feature type="domain" description="Phage tail collar" evidence="1">
    <location>
        <begin position="6"/>
        <end position="60"/>
    </location>
</feature>
<reference evidence="2 3" key="1">
    <citation type="submission" date="2016-10" db="EMBL/GenBank/DDBJ databases">
        <authorList>
            <person name="de Groot N.N."/>
        </authorList>
    </citation>
    <scope>NUCLEOTIDE SEQUENCE [LARGE SCALE GENOMIC DNA]</scope>
    <source>
        <strain evidence="3">E92,LMG 26720,CCM 7988</strain>
    </source>
</reference>
<dbReference type="EMBL" id="FOXH01000002">
    <property type="protein sequence ID" value="SFP30159.1"/>
    <property type="molecule type" value="Genomic_DNA"/>
</dbReference>
<name>A0A1I5P7S4_9BACT</name>
<dbReference type="Gene3D" id="3.90.1340.10">
    <property type="entry name" value="Phage tail collar domain"/>
    <property type="match status" value="1"/>
</dbReference>
<protein>
    <submittedName>
        <fullName evidence="2">Microcystin-dependent protein</fullName>
    </submittedName>
</protein>
<dbReference type="InterPro" id="IPR011083">
    <property type="entry name" value="Phage_tail_collar_dom"/>
</dbReference>
<evidence type="ECO:0000313" key="3">
    <source>
        <dbReference type="Proteomes" id="UP000199306"/>
    </source>
</evidence>
<evidence type="ECO:0000259" key="1">
    <source>
        <dbReference type="Pfam" id="PF07484"/>
    </source>
</evidence>
<dbReference type="SUPFAM" id="SSF88874">
    <property type="entry name" value="Receptor-binding domain of short tail fibre protein gp12"/>
    <property type="match status" value="1"/>
</dbReference>